<reference evidence="3" key="1">
    <citation type="submission" date="2015-11" db="EMBL/GenBank/DDBJ databases">
        <authorList>
            <person name="Kumar R."/>
            <person name="Singh D."/>
            <person name="Swarnkar M.K."/>
            <person name="Singh A.K."/>
            <person name="Kumar S."/>
        </authorList>
    </citation>
    <scope>NUCLEOTIDE SEQUENCE [LARGE SCALE GENOMIC DNA]</scope>
    <source>
        <strain evidence="3">ERGS4:06</strain>
    </source>
</reference>
<evidence type="ECO:0000313" key="2">
    <source>
        <dbReference type="EMBL" id="ALO66936.1"/>
    </source>
</evidence>
<evidence type="ECO:0008006" key="4">
    <source>
        <dbReference type="Google" id="ProtNLM"/>
    </source>
</evidence>
<accession>A0A0S2M0B5</accession>
<reference evidence="2 3" key="2">
    <citation type="journal article" date="2016" name="J. Biotechnol.">
        <title>Complete genome sequence of Arthrobacter alpinus ERGS4:06, a yellow pigmented bacterium tolerant to cold and radiations isolated from Sikkim Himalaya.</title>
        <authorList>
            <person name="Kumar R."/>
            <person name="Singh D."/>
            <person name="Swarnkar M.K."/>
            <person name="Singh A.K."/>
            <person name="Kumar S."/>
        </authorList>
    </citation>
    <scope>NUCLEOTIDE SEQUENCE [LARGE SCALE GENOMIC DNA]</scope>
    <source>
        <strain evidence="2 3">ERGS4:06</strain>
    </source>
</reference>
<evidence type="ECO:0000313" key="3">
    <source>
        <dbReference type="Proteomes" id="UP000059574"/>
    </source>
</evidence>
<protein>
    <recommendedName>
        <fullName evidence="4">DUF2127 domain-containing protein</fullName>
    </recommendedName>
</protein>
<dbReference type="Pfam" id="PF09900">
    <property type="entry name" value="DUF2127"/>
    <property type="match status" value="1"/>
</dbReference>
<feature type="transmembrane region" description="Helical" evidence="1">
    <location>
        <begin position="73"/>
        <end position="101"/>
    </location>
</feature>
<feature type="transmembrane region" description="Helical" evidence="1">
    <location>
        <begin position="108"/>
        <end position="127"/>
    </location>
</feature>
<keyword evidence="1" id="KW-0812">Transmembrane</keyword>
<dbReference type="RefSeq" id="WP_062288709.1">
    <property type="nucleotide sequence ID" value="NZ_CP013200.1"/>
</dbReference>
<dbReference type="AlphaFoldDB" id="A0A0S2M0B5"/>
<dbReference type="InterPro" id="IPR021125">
    <property type="entry name" value="DUF2127"/>
</dbReference>
<organism evidence="2 3">
    <name type="scientific">Arthrobacter alpinus</name>
    <dbReference type="NCBI Taxonomy" id="656366"/>
    <lineage>
        <taxon>Bacteria</taxon>
        <taxon>Bacillati</taxon>
        <taxon>Actinomycetota</taxon>
        <taxon>Actinomycetes</taxon>
        <taxon>Micrococcales</taxon>
        <taxon>Micrococcaceae</taxon>
        <taxon>Arthrobacter</taxon>
    </lineage>
</organism>
<sequence length="183" mass="20500">MRKDDERKYPQDVLDKTFKVSQVLKGLDGVLELIGGILLLGSPAQVGSLVQILTRHELSEDPHDLVARALMHLAGTMTVSATLFGAIYLLLHGLVKIALIWAVLKDKLWAYPWMIAFLGVFILYQSYELVIAFTWGMVLLTAFDNFIVWLTMHEYRAHRARTKYTALDGQPAAEGVTQPETTG</sequence>
<feature type="transmembrane region" description="Helical" evidence="1">
    <location>
        <begin position="29"/>
        <end position="53"/>
    </location>
</feature>
<dbReference type="Proteomes" id="UP000059574">
    <property type="component" value="Chromosome"/>
</dbReference>
<feature type="transmembrane region" description="Helical" evidence="1">
    <location>
        <begin position="133"/>
        <end position="152"/>
    </location>
</feature>
<name>A0A0S2M0B5_9MICC</name>
<gene>
    <name evidence="2" type="ORF">AS189_11070</name>
</gene>
<keyword evidence="1" id="KW-0472">Membrane</keyword>
<dbReference type="EMBL" id="CP013200">
    <property type="protein sequence ID" value="ALO66936.1"/>
    <property type="molecule type" value="Genomic_DNA"/>
</dbReference>
<proteinExistence type="predicted"/>
<evidence type="ECO:0000256" key="1">
    <source>
        <dbReference type="SAM" id="Phobius"/>
    </source>
</evidence>
<keyword evidence="1" id="KW-1133">Transmembrane helix</keyword>